<dbReference type="GO" id="GO:0010143">
    <property type="term" value="P:cutin biosynthetic process"/>
    <property type="evidence" value="ECO:0000318"/>
    <property type="project" value="GO_Central"/>
</dbReference>
<evidence type="ECO:0000256" key="2">
    <source>
        <dbReference type="ARBA" id="ARBA00007937"/>
    </source>
</evidence>
<sequence length="513" mass="56243">MYEKRHGGPRFKPIEECATEGRSRQTVTADLDGTLLLSRSAFPYYLLIALEAGGTGGKRAFGRGSQLPLVACGLLRALALLASVPLVYLTYISVSEPLAVRTFVYITVAGLRVSDIEAVARSVLPRFYAGDVHPEGWRVFRSFGRRCIVTASPRVMVEPFARAFLGADRVIGTELEVDGSGRATGFVAQPGVLGVRRRVPDVGMGDRESDFDFMSVCKEGYIVTRSKYSPVPKNQLESPVILHDGRLVRRPTDINALLTFLWLPIGFALALLRVHVKPLLPNRVAFYAWKLMGVKLAVRGNPPPPATKGRSGVLFVCNHRTALDPTMVSVALGREVTRVTHNSASSIVTDHTSPVKAVALSGERDGDAARIRRLLEEGDLVVFPEGTACREPYLLRFGALFAELTDRIVPVAIVTKESMFHGSTVRGLKATDPYFFFMNPRPTYEITFLDQLPRELTCGGGKSPVEVAVREYVSKLLARVLGFECTSITREEKYGIVGAACRPTTMDLEKPTT</sequence>
<keyword evidence="10" id="KW-1185">Reference proteome</keyword>
<dbReference type="OrthoDB" id="599711at2759"/>
<dbReference type="Gramene" id="TraesCS1B02G287900.1">
    <property type="protein sequence ID" value="TraesCS1B02G287900.1"/>
    <property type="gene ID" value="TraesCS1B02G287900"/>
</dbReference>
<dbReference type="SMART" id="SM00563">
    <property type="entry name" value="PlsC"/>
    <property type="match status" value="1"/>
</dbReference>
<dbReference type="Gramene" id="TraesCS1B03G0801900.1">
    <property type="protein sequence ID" value="TraesCS1B03G0801900.1.CDS"/>
    <property type="gene ID" value="TraesCS1B03G0801900"/>
</dbReference>
<comment type="similarity">
    <text evidence="2">Belongs to the GPAT/DAPAT family.</text>
</comment>
<dbReference type="SUPFAM" id="SSF56784">
    <property type="entry name" value="HAD-like"/>
    <property type="match status" value="1"/>
</dbReference>
<dbReference type="Gene3D" id="1.20.1440.100">
    <property type="entry name" value="SG protein - dephosphorylation function"/>
    <property type="match status" value="1"/>
</dbReference>
<feature type="transmembrane region" description="Helical" evidence="7">
    <location>
        <begin position="256"/>
        <end position="276"/>
    </location>
</feature>
<dbReference type="InterPro" id="IPR023214">
    <property type="entry name" value="HAD_sf"/>
</dbReference>
<evidence type="ECO:0000313" key="9">
    <source>
        <dbReference type="EnsemblPlants" id="TraesCS1B02G287900.1"/>
    </source>
</evidence>
<dbReference type="Gramene" id="TraesRN1B0100814500.1">
    <property type="protein sequence ID" value="TraesRN1B0100814500.1"/>
    <property type="gene ID" value="TraesRN1B0100814500"/>
</dbReference>
<feature type="domain" description="Phospholipid/glycerol acyltransferase" evidence="8">
    <location>
        <begin position="313"/>
        <end position="416"/>
    </location>
</feature>
<dbReference type="Gramene" id="TraesCLE_scaffold_010223_01G000100.1">
    <property type="protein sequence ID" value="TraesCLE_scaffold_010223_01G000100.1"/>
    <property type="gene ID" value="TraesCLE_scaffold_010223_01G000100"/>
</dbReference>
<dbReference type="GO" id="GO:0016020">
    <property type="term" value="C:membrane"/>
    <property type="evidence" value="ECO:0000318"/>
    <property type="project" value="GO_Central"/>
</dbReference>
<dbReference type="Pfam" id="PF23270">
    <property type="entry name" value="HAD_RAM2_N"/>
    <property type="match status" value="2"/>
</dbReference>
<dbReference type="AlphaFoldDB" id="A0A3B5Z109"/>
<dbReference type="GO" id="GO:0016791">
    <property type="term" value="F:phosphatase activity"/>
    <property type="evidence" value="ECO:0000318"/>
    <property type="project" value="GO_Central"/>
</dbReference>
<organism evidence="9">
    <name type="scientific">Triticum aestivum</name>
    <name type="common">Wheat</name>
    <dbReference type="NCBI Taxonomy" id="4565"/>
    <lineage>
        <taxon>Eukaryota</taxon>
        <taxon>Viridiplantae</taxon>
        <taxon>Streptophyta</taxon>
        <taxon>Embryophyta</taxon>
        <taxon>Tracheophyta</taxon>
        <taxon>Spermatophyta</taxon>
        <taxon>Magnoliopsida</taxon>
        <taxon>Liliopsida</taxon>
        <taxon>Poales</taxon>
        <taxon>Poaceae</taxon>
        <taxon>BOP clade</taxon>
        <taxon>Pooideae</taxon>
        <taxon>Triticodae</taxon>
        <taxon>Triticeae</taxon>
        <taxon>Triticinae</taxon>
        <taxon>Triticum</taxon>
    </lineage>
</organism>
<name>A0A3B5Z109_WHEAT</name>
<dbReference type="InterPro" id="IPR002123">
    <property type="entry name" value="Plipid/glycerol_acylTrfase"/>
</dbReference>
<accession>A0A3B5Z109</accession>
<evidence type="ECO:0000256" key="7">
    <source>
        <dbReference type="SAM" id="Phobius"/>
    </source>
</evidence>
<reference evidence="9" key="1">
    <citation type="submission" date="2018-08" db="EMBL/GenBank/DDBJ databases">
        <authorList>
            <person name="Rossello M."/>
        </authorList>
    </citation>
    <scope>NUCLEOTIDE SEQUENCE [LARGE SCALE GENOMIC DNA]</scope>
    <source>
        <strain evidence="9">cv. Chinese Spring</strain>
    </source>
</reference>
<comment type="subcellular location">
    <subcellularLocation>
        <location evidence="1">Membrane</location>
        <topology evidence="1">Multi-pass membrane protein</topology>
    </subcellularLocation>
</comment>
<evidence type="ECO:0000256" key="1">
    <source>
        <dbReference type="ARBA" id="ARBA00004141"/>
    </source>
</evidence>
<dbReference type="PANTHER" id="PTHR15486:SF45">
    <property type="entry name" value="OS05G0448300 PROTEIN"/>
    <property type="match status" value="1"/>
</dbReference>
<dbReference type="PANTHER" id="PTHR15486">
    <property type="entry name" value="ANCIENT UBIQUITOUS PROTEIN"/>
    <property type="match status" value="1"/>
</dbReference>
<dbReference type="Pfam" id="PF01553">
    <property type="entry name" value="Acyltransferase"/>
    <property type="match status" value="1"/>
</dbReference>
<dbReference type="EnsemblPlants" id="TraesCS1B02G287900.1">
    <property type="protein sequence ID" value="TraesCS1B02G287900.1"/>
    <property type="gene ID" value="TraesCS1B02G287900"/>
</dbReference>
<evidence type="ECO:0000313" key="10">
    <source>
        <dbReference type="Proteomes" id="UP000019116"/>
    </source>
</evidence>
<dbReference type="Gramene" id="TraesPARA_EIv1.0_0180250.1">
    <property type="protein sequence ID" value="TraesPARA_EIv1.0_0180250.1.CDS"/>
    <property type="gene ID" value="TraesPARA_EIv1.0_0180250"/>
</dbReference>
<dbReference type="OMA" id="ACREPYL"/>
<dbReference type="GO" id="GO:0090447">
    <property type="term" value="F:glycerol-3-phosphate 2-O-acyltransferase activity"/>
    <property type="evidence" value="ECO:0000318"/>
    <property type="project" value="GO_Central"/>
</dbReference>
<dbReference type="Gene3D" id="3.40.50.1000">
    <property type="entry name" value="HAD superfamily/HAD-like"/>
    <property type="match status" value="1"/>
</dbReference>
<keyword evidence="6 7" id="KW-0472">Membrane</keyword>
<dbReference type="STRING" id="4565.A0A3B5Z109"/>
<proteinExistence type="inferred from homology"/>
<evidence type="ECO:0000256" key="5">
    <source>
        <dbReference type="ARBA" id="ARBA00022989"/>
    </source>
</evidence>
<keyword evidence="5 7" id="KW-1133">Transmembrane helix</keyword>
<reference evidence="9" key="2">
    <citation type="submission" date="2018-10" db="UniProtKB">
        <authorList>
            <consortium name="EnsemblPlants"/>
        </authorList>
    </citation>
    <scope>IDENTIFICATION</scope>
</reference>
<evidence type="ECO:0000256" key="4">
    <source>
        <dbReference type="ARBA" id="ARBA00022692"/>
    </source>
</evidence>
<keyword evidence="4 7" id="KW-0812">Transmembrane</keyword>
<protein>
    <recommendedName>
        <fullName evidence="8">Phospholipid/glycerol acyltransferase domain-containing protein</fullName>
    </recommendedName>
</protein>
<dbReference type="Proteomes" id="UP000019116">
    <property type="component" value="Chromosome 1B"/>
</dbReference>
<evidence type="ECO:0000259" key="8">
    <source>
        <dbReference type="SMART" id="SM00563"/>
    </source>
</evidence>
<dbReference type="InterPro" id="IPR036412">
    <property type="entry name" value="HAD-like_sf"/>
</dbReference>
<dbReference type="InterPro" id="IPR056462">
    <property type="entry name" value="HAD_RAM2/GPAT1-8"/>
</dbReference>
<evidence type="ECO:0000256" key="3">
    <source>
        <dbReference type="ARBA" id="ARBA00022679"/>
    </source>
</evidence>
<evidence type="ECO:0000256" key="6">
    <source>
        <dbReference type="ARBA" id="ARBA00023136"/>
    </source>
</evidence>
<dbReference type="SUPFAM" id="SSF69593">
    <property type="entry name" value="Glycerol-3-phosphate (1)-acyltransferase"/>
    <property type="match status" value="1"/>
</dbReference>
<keyword evidence="3" id="KW-0808">Transferase</keyword>